<name>A0A8I0HRC9_9CORY</name>
<evidence type="ECO:0000313" key="3">
    <source>
        <dbReference type="Proteomes" id="UP000650224"/>
    </source>
</evidence>
<feature type="transmembrane region" description="Helical" evidence="1">
    <location>
        <begin position="137"/>
        <end position="156"/>
    </location>
</feature>
<organism evidence="2 3">
    <name type="scientific">Corynebacterium gallinarum</name>
    <dbReference type="NCBI Taxonomy" id="2762214"/>
    <lineage>
        <taxon>Bacteria</taxon>
        <taxon>Bacillati</taxon>
        <taxon>Actinomycetota</taxon>
        <taxon>Actinomycetes</taxon>
        <taxon>Mycobacteriales</taxon>
        <taxon>Corynebacteriaceae</taxon>
        <taxon>Corynebacterium</taxon>
    </lineage>
</organism>
<feature type="transmembrane region" description="Helical" evidence="1">
    <location>
        <begin position="55"/>
        <end position="77"/>
    </location>
</feature>
<keyword evidence="1" id="KW-1133">Transmembrane helix</keyword>
<keyword evidence="3" id="KW-1185">Reference proteome</keyword>
<evidence type="ECO:0000256" key="1">
    <source>
        <dbReference type="SAM" id="Phobius"/>
    </source>
</evidence>
<evidence type="ECO:0000313" key="2">
    <source>
        <dbReference type="EMBL" id="MBD8030585.1"/>
    </source>
</evidence>
<feature type="transmembrane region" description="Helical" evidence="1">
    <location>
        <begin position="83"/>
        <end position="102"/>
    </location>
</feature>
<reference evidence="2 3" key="1">
    <citation type="submission" date="2020-08" db="EMBL/GenBank/DDBJ databases">
        <title>A Genomic Blueprint of the Chicken Gut Microbiome.</title>
        <authorList>
            <person name="Gilroy R."/>
            <person name="Ravi A."/>
            <person name="Getino M."/>
            <person name="Pursley I."/>
            <person name="Horton D.L."/>
            <person name="Alikhan N.-F."/>
            <person name="Baker D."/>
            <person name="Gharbi K."/>
            <person name="Hall N."/>
            <person name="Watson M."/>
            <person name="Adriaenssens E.M."/>
            <person name="Foster-Nyarko E."/>
            <person name="Jarju S."/>
            <person name="Secka A."/>
            <person name="Antonio M."/>
            <person name="Oren A."/>
            <person name="Chaudhuri R."/>
            <person name="La Ragione R.M."/>
            <person name="Hildebrand F."/>
            <person name="Pallen M.J."/>
        </authorList>
    </citation>
    <scope>NUCLEOTIDE SEQUENCE [LARGE SCALE GENOMIC DNA]</scope>
    <source>
        <strain evidence="2 3">Sa1YVA5</strain>
    </source>
</reference>
<sequence>MTTVVIILHVLAAILFLGPVTVATSSFHVRAAEANNGDTEAAGAAKNLYRITQNYGVFSLLVPLLGVAVMFTDVGYYFQQYQFHAAIVLSLLAWAVLLFLIFPRQKTMMGALGFLEPDELAAKSYQIADWNKAKSQLSMFGGIWALLWVLTAITMFL</sequence>
<dbReference type="EMBL" id="JACSPR010000006">
    <property type="protein sequence ID" value="MBD8030585.1"/>
    <property type="molecule type" value="Genomic_DNA"/>
</dbReference>
<feature type="transmembrane region" description="Helical" evidence="1">
    <location>
        <begin position="6"/>
        <end position="27"/>
    </location>
</feature>
<dbReference type="Proteomes" id="UP000650224">
    <property type="component" value="Unassembled WGS sequence"/>
</dbReference>
<proteinExistence type="predicted"/>
<dbReference type="RefSeq" id="WP_191733831.1">
    <property type="nucleotide sequence ID" value="NZ_JACSPR010000006.1"/>
</dbReference>
<keyword evidence="1" id="KW-0812">Transmembrane</keyword>
<dbReference type="AlphaFoldDB" id="A0A8I0HRC9"/>
<accession>A0A8I0HRC9</accession>
<comment type="caution">
    <text evidence="2">The sequence shown here is derived from an EMBL/GenBank/DDBJ whole genome shotgun (WGS) entry which is preliminary data.</text>
</comment>
<keyword evidence="1" id="KW-0472">Membrane</keyword>
<gene>
    <name evidence="2" type="ORF">H9627_09685</name>
</gene>
<protein>
    <submittedName>
        <fullName evidence="2">DUF2269 domain-containing protein</fullName>
    </submittedName>
</protein>